<sequence>MGDEAMVVVHADHTYELFSQPISQAEAIFPLQRTSRSQRNAEEADNGDWGEKINGLEKGEQAVHDNLHFLKSYQNKLKR</sequence>
<gene>
    <name evidence="2" type="primary">A09g514900.1_BraROA</name>
    <name evidence="2" type="ORF">IGI04_036865</name>
</gene>
<comment type="caution">
    <text evidence="2">The sequence shown here is derived from an EMBL/GenBank/DDBJ whole genome shotgun (WGS) entry which is preliminary data.</text>
</comment>
<evidence type="ECO:0000313" key="2">
    <source>
        <dbReference type="EMBL" id="KAG5385395.1"/>
    </source>
</evidence>
<evidence type="ECO:0000313" key="3">
    <source>
        <dbReference type="Proteomes" id="UP000823674"/>
    </source>
</evidence>
<name>A0ABQ7LFP5_BRACM</name>
<keyword evidence="3" id="KW-1185">Reference proteome</keyword>
<organism evidence="2 3">
    <name type="scientific">Brassica rapa subsp. trilocularis</name>
    <dbReference type="NCBI Taxonomy" id="1813537"/>
    <lineage>
        <taxon>Eukaryota</taxon>
        <taxon>Viridiplantae</taxon>
        <taxon>Streptophyta</taxon>
        <taxon>Embryophyta</taxon>
        <taxon>Tracheophyta</taxon>
        <taxon>Spermatophyta</taxon>
        <taxon>Magnoliopsida</taxon>
        <taxon>eudicotyledons</taxon>
        <taxon>Gunneridae</taxon>
        <taxon>Pentapetalae</taxon>
        <taxon>rosids</taxon>
        <taxon>malvids</taxon>
        <taxon>Brassicales</taxon>
        <taxon>Brassicaceae</taxon>
        <taxon>Brassiceae</taxon>
        <taxon>Brassica</taxon>
    </lineage>
</organism>
<protein>
    <submittedName>
        <fullName evidence="2">Uncharacterized protein</fullName>
    </submittedName>
</protein>
<feature type="region of interest" description="Disordered" evidence="1">
    <location>
        <begin position="33"/>
        <end position="57"/>
    </location>
</feature>
<reference evidence="2 3" key="1">
    <citation type="submission" date="2021-03" db="EMBL/GenBank/DDBJ databases">
        <authorList>
            <person name="King G.J."/>
            <person name="Bancroft I."/>
            <person name="Baten A."/>
            <person name="Bloomfield J."/>
            <person name="Borpatragohain P."/>
            <person name="He Z."/>
            <person name="Irish N."/>
            <person name="Irwin J."/>
            <person name="Liu K."/>
            <person name="Mauleon R.P."/>
            <person name="Moore J."/>
            <person name="Morris R."/>
            <person name="Ostergaard L."/>
            <person name="Wang B."/>
            <person name="Wells R."/>
        </authorList>
    </citation>
    <scope>NUCLEOTIDE SEQUENCE [LARGE SCALE GENOMIC DNA]</scope>
    <source>
        <strain evidence="2">R-o-18</strain>
        <tissue evidence="2">Leaf</tissue>
    </source>
</reference>
<dbReference type="Proteomes" id="UP000823674">
    <property type="component" value="Chromosome A09"/>
</dbReference>
<dbReference type="EMBL" id="JADBGQ010000008">
    <property type="protein sequence ID" value="KAG5385395.1"/>
    <property type="molecule type" value="Genomic_DNA"/>
</dbReference>
<accession>A0ABQ7LFP5</accession>
<evidence type="ECO:0000256" key="1">
    <source>
        <dbReference type="SAM" id="MobiDB-lite"/>
    </source>
</evidence>
<proteinExistence type="predicted"/>